<gene>
    <name evidence="2" type="ORF">BJ322DRAFT_1106199</name>
</gene>
<evidence type="ECO:0000259" key="1">
    <source>
        <dbReference type="PROSITE" id="PS50097"/>
    </source>
</evidence>
<dbReference type="InterPro" id="IPR011333">
    <property type="entry name" value="SKP1/BTB/POZ_sf"/>
</dbReference>
<comment type="caution">
    <text evidence="2">The sequence shown here is derived from an EMBL/GenBank/DDBJ whole genome shotgun (WGS) entry which is preliminary data.</text>
</comment>
<accession>A0A9P6HJM4</accession>
<organism evidence="2 3">
    <name type="scientific">Thelephora terrestris</name>
    <dbReference type="NCBI Taxonomy" id="56493"/>
    <lineage>
        <taxon>Eukaryota</taxon>
        <taxon>Fungi</taxon>
        <taxon>Dikarya</taxon>
        <taxon>Basidiomycota</taxon>
        <taxon>Agaricomycotina</taxon>
        <taxon>Agaricomycetes</taxon>
        <taxon>Thelephorales</taxon>
        <taxon>Thelephoraceae</taxon>
        <taxon>Thelephora</taxon>
    </lineage>
</organism>
<evidence type="ECO:0000313" key="2">
    <source>
        <dbReference type="EMBL" id="KAF9788187.1"/>
    </source>
</evidence>
<dbReference type="SUPFAM" id="SSF54695">
    <property type="entry name" value="POZ domain"/>
    <property type="match status" value="1"/>
</dbReference>
<sequence length="276" mass="30883">MPHDFNNSPTADIILRSGGQKAVAEFRAHRAILSIASPVFETMFSLPQPGAEKSTPVCDLSEDANTVEALLRLIYPVEGPNLRSLDELAPVLDAAMKYEIAVALSRLRKMLVQPDLLEKDPLQAYAIATRWGFEEQMKTASGYTLGLDIINSPTADTLNAISTANYRRLLIFHLERAQGAQRLLDDVAPRNPVCSACRAYVEKWHEEFKRKARDELSVRPTSKIVCSLDFLAPIVDAIEGGECTMNSCRRGGRKLETYRFYLEVLRTRIDMLPNTI</sequence>
<dbReference type="InterPro" id="IPR000210">
    <property type="entry name" value="BTB/POZ_dom"/>
</dbReference>
<dbReference type="PROSITE" id="PS50097">
    <property type="entry name" value="BTB"/>
    <property type="match status" value="1"/>
</dbReference>
<dbReference type="OrthoDB" id="71307at2759"/>
<name>A0A9P6HJM4_9AGAM</name>
<dbReference type="AlphaFoldDB" id="A0A9P6HJM4"/>
<reference evidence="2" key="1">
    <citation type="journal article" date="2020" name="Nat. Commun.">
        <title>Large-scale genome sequencing of mycorrhizal fungi provides insights into the early evolution of symbiotic traits.</title>
        <authorList>
            <person name="Miyauchi S."/>
            <person name="Kiss E."/>
            <person name="Kuo A."/>
            <person name="Drula E."/>
            <person name="Kohler A."/>
            <person name="Sanchez-Garcia M."/>
            <person name="Morin E."/>
            <person name="Andreopoulos B."/>
            <person name="Barry K.W."/>
            <person name="Bonito G."/>
            <person name="Buee M."/>
            <person name="Carver A."/>
            <person name="Chen C."/>
            <person name="Cichocki N."/>
            <person name="Clum A."/>
            <person name="Culley D."/>
            <person name="Crous P.W."/>
            <person name="Fauchery L."/>
            <person name="Girlanda M."/>
            <person name="Hayes R.D."/>
            <person name="Keri Z."/>
            <person name="LaButti K."/>
            <person name="Lipzen A."/>
            <person name="Lombard V."/>
            <person name="Magnuson J."/>
            <person name="Maillard F."/>
            <person name="Murat C."/>
            <person name="Nolan M."/>
            <person name="Ohm R.A."/>
            <person name="Pangilinan J."/>
            <person name="Pereira M.F."/>
            <person name="Perotto S."/>
            <person name="Peter M."/>
            <person name="Pfister S."/>
            <person name="Riley R."/>
            <person name="Sitrit Y."/>
            <person name="Stielow J.B."/>
            <person name="Szollosi G."/>
            <person name="Zifcakova L."/>
            <person name="Stursova M."/>
            <person name="Spatafora J.W."/>
            <person name="Tedersoo L."/>
            <person name="Vaario L.M."/>
            <person name="Yamada A."/>
            <person name="Yan M."/>
            <person name="Wang P."/>
            <person name="Xu J."/>
            <person name="Bruns T."/>
            <person name="Baldrian P."/>
            <person name="Vilgalys R."/>
            <person name="Dunand C."/>
            <person name="Henrissat B."/>
            <person name="Grigoriev I.V."/>
            <person name="Hibbett D."/>
            <person name="Nagy L.G."/>
            <person name="Martin F.M."/>
        </authorList>
    </citation>
    <scope>NUCLEOTIDE SEQUENCE</scope>
    <source>
        <strain evidence="2">UH-Tt-Lm1</strain>
    </source>
</reference>
<dbReference type="SMART" id="SM00225">
    <property type="entry name" value="BTB"/>
    <property type="match status" value="1"/>
</dbReference>
<proteinExistence type="predicted"/>
<feature type="domain" description="BTB" evidence="1">
    <location>
        <begin position="11"/>
        <end position="75"/>
    </location>
</feature>
<dbReference type="Proteomes" id="UP000736335">
    <property type="component" value="Unassembled WGS sequence"/>
</dbReference>
<protein>
    <recommendedName>
        <fullName evidence="1">BTB domain-containing protein</fullName>
    </recommendedName>
</protein>
<evidence type="ECO:0000313" key="3">
    <source>
        <dbReference type="Proteomes" id="UP000736335"/>
    </source>
</evidence>
<dbReference type="CDD" id="cd18186">
    <property type="entry name" value="BTB_POZ_ZBTB_KLHL-like"/>
    <property type="match status" value="1"/>
</dbReference>
<dbReference type="Gene3D" id="3.30.710.10">
    <property type="entry name" value="Potassium Channel Kv1.1, Chain A"/>
    <property type="match status" value="1"/>
</dbReference>
<reference evidence="2" key="2">
    <citation type="submission" date="2020-11" db="EMBL/GenBank/DDBJ databases">
        <authorList>
            <consortium name="DOE Joint Genome Institute"/>
            <person name="Kuo A."/>
            <person name="Miyauchi S."/>
            <person name="Kiss E."/>
            <person name="Drula E."/>
            <person name="Kohler A."/>
            <person name="Sanchez-Garcia M."/>
            <person name="Andreopoulos B."/>
            <person name="Barry K.W."/>
            <person name="Bonito G."/>
            <person name="Buee M."/>
            <person name="Carver A."/>
            <person name="Chen C."/>
            <person name="Cichocki N."/>
            <person name="Clum A."/>
            <person name="Culley D."/>
            <person name="Crous P.W."/>
            <person name="Fauchery L."/>
            <person name="Girlanda M."/>
            <person name="Hayes R."/>
            <person name="Keri Z."/>
            <person name="Labutti K."/>
            <person name="Lipzen A."/>
            <person name="Lombard V."/>
            <person name="Magnuson J."/>
            <person name="Maillard F."/>
            <person name="Morin E."/>
            <person name="Murat C."/>
            <person name="Nolan M."/>
            <person name="Ohm R."/>
            <person name="Pangilinan J."/>
            <person name="Pereira M."/>
            <person name="Perotto S."/>
            <person name="Peter M."/>
            <person name="Riley R."/>
            <person name="Sitrit Y."/>
            <person name="Stielow B."/>
            <person name="Szollosi G."/>
            <person name="Zifcakova L."/>
            <person name="Stursova M."/>
            <person name="Spatafora J.W."/>
            <person name="Tedersoo L."/>
            <person name="Vaario L.-M."/>
            <person name="Yamada A."/>
            <person name="Yan M."/>
            <person name="Wang P."/>
            <person name="Xu J."/>
            <person name="Bruns T."/>
            <person name="Baldrian P."/>
            <person name="Vilgalys R."/>
            <person name="Henrissat B."/>
            <person name="Grigoriev I.V."/>
            <person name="Hibbett D."/>
            <person name="Nagy L.G."/>
            <person name="Martin F.M."/>
        </authorList>
    </citation>
    <scope>NUCLEOTIDE SEQUENCE</scope>
    <source>
        <strain evidence="2">UH-Tt-Lm1</strain>
    </source>
</reference>
<dbReference type="EMBL" id="WIUZ02000004">
    <property type="protein sequence ID" value="KAF9788187.1"/>
    <property type="molecule type" value="Genomic_DNA"/>
</dbReference>
<keyword evidence="3" id="KW-1185">Reference proteome</keyword>
<dbReference type="Pfam" id="PF00651">
    <property type="entry name" value="BTB"/>
    <property type="match status" value="1"/>
</dbReference>